<dbReference type="AlphaFoldDB" id="A0A0F8W191"/>
<feature type="non-terminal residue" evidence="1">
    <location>
        <position position="176"/>
    </location>
</feature>
<dbReference type="EMBL" id="LAZR01068059">
    <property type="protein sequence ID" value="KKK50368.1"/>
    <property type="molecule type" value="Genomic_DNA"/>
</dbReference>
<gene>
    <name evidence="1" type="ORF">LCGC14_3125730</name>
</gene>
<proteinExistence type="predicted"/>
<name>A0A0F8W191_9ZZZZ</name>
<reference evidence="1" key="1">
    <citation type="journal article" date="2015" name="Nature">
        <title>Complex archaea that bridge the gap between prokaryotes and eukaryotes.</title>
        <authorList>
            <person name="Spang A."/>
            <person name="Saw J.H."/>
            <person name="Jorgensen S.L."/>
            <person name="Zaremba-Niedzwiedzka K."/>
            <person name="Martijn J."/>
            <person name="Lind A.E."/>
            <person name="van Eijk R."/>
            <person name="Schleper C."/>
            <person name="Guy L."/>
            <person name="Ettema T.J."/>
        </authorList>
    </citation>
    <scope>NUCLEOTIDE SEQUENCE</scope>
</reference>
<sequence>MSEEDIKRIENKVDLLYKYLFELGEEDDVPILFEEFLDELIPLFNLSSKNEEFIKIEERPQNIIKSELEDLESSFKQGNYLARDERKIQIKIDALKEELEKAKIGQYNKEQLENLNKEIHKTLLYQDFRKKMGSTTEHRAVIFDIDPTLMKKIDIQKVKSELSKEGIHMNLHEAKS</sequence>
<comment type="caution">
    <text evidence="1">The sequence shown here is derived from an EMBL/GenBank/DDBJ whole genome shotgun (WGS) entry which is preliminary data.</text>
</comment>
<protein>
    <submittedName>
        <fullName evidence="1">Uncharacterized protein</fullName>
    </submittedName>
</protein>
<evidence type="ECO:0000313" key="1">
    <source>
        <dbReference type="EMBL" id="KKK50368.1"/>
    </source>
</evidence>
<accession>A0A0F8W191</accession>
<organism evidence="1">
    <name type="scientific">marine sediment metagenome</name>
    <dbReference type="NCBI Taxonomy" id="412755"/>
    <lineage>
        <taxon>unclassified sequences</taxon>
        <taxon>metagenomes</taxon>
        <taxon>ecological metagenomes</taxon>
    </lineage>
</organism>